<reference evidence="1 2" key="1">
    <citation type="submission" date="2024-04" db="EMBL/GenBank/DDBJ databases">
        <title>genome sequences of Mucor flavus KT1a and Helicostylum pulchrum KT1b strains isolation_sourced from the surface of a dry-aged beef.</title>
        <authorList>
            <person name="Toyotome T."/>
            <person name="Hosono M."/>
            <person name="Torimaru M."/>
            <person name="Fukuda K."/>
            <person name="Mikami N."/>
        </authorList>
    </citation>
    <scope>NUCLEOTIDE SEQUENCE [LARGE SCALE GENOMIC DNA]</scope>
    <source>
        <strain evidence="1 2">KT1b</strain>
    </source>
</reference>
<evidence type="ECO:0000313" key="2">
    <source>
        <dbReference type="Proteomes" id="UP001476247"/>
    </source>
</evidence>
<comment type="caution">
    <text evidence="1">The sequence shown here is derived from an EMBL/GenBank/DDBJ whole genome shotgun (WGS) entry which is preliminary data.</text>
</comment>
<proteinExistence type="predicted"/>
<dbReference type="EMBL" id="BAABUJ010000006">
    <property type="protein sequence ID" value="GAA5796736.1"/>
    <property type="molecule type" value="Genomic_DNA"/>
</dbReference>
<organism evidence="1 2">
    <name type="scientific">Helicostylum pulchrum</name>
    <dbReference type="NCBI Taxonomy" id="562976"/>
    <lineage>
        <taxon>Eukaryota</taxon>
        <taxon>Fungi</taxon>
        <taxon>Fungi incertae sedis</taxon>
        <taxon>Mucoromycota</taxon>
        <taxon>Mucoromycotina</taxon>
        <taxon>Mucoromycetes</taxon>
        <taxon>Mucorales</taxon>
        <taxon>Mucorineae</taxon>
        <taxon>Mucoraceae</taxon>
        <taxon>Helicostylum</taxon>
    </lineage>
</organism>
<name>A0ABP9XPS6_9FUNG</name>
<accession>A0ABP9XPS6</accession>
<evidence type="ECO:0000313" key="1">
    <source>
        <dbReference type="EMBL" id="GAA5796736.1"/>
    </source>
</evidence>
<dbReference type="Proteomes" id="UP001476247">
    <property type="component" value="Unassembled WGS sequence"/>
</dbReference>
<sequence length="117" mass="14070">MSSFSKTNNWPRTTVYLYERKEERDLIDLEDKPQPNIPNINTTMEVNIKFEDLIGDRQVSFIRKDSHQEKKNEKPTDVMQYMEVMDYIDKCNQSHAMLMQQVAETCLQCRKSFYEFM</sequence>
<keyword evidence="2" id="KW-1185">Reference proteome</keyword>
<gene>
    <name evidence="1" type="ORF">HPULCUR_002111</name>
</gene>
<protein>
    <submittedName>
        <fullName evidence="1">Uncharacterized protein</fullName>
    </submittedName>
</protein>